<proteinExistence type="predicted"/>
<evidence type="ECO:0000313" key="1">
    <source>
        <dbReference type="EMBL" id="CCK31984.1"/>
    </source>
</evidence>
<sequence length="40" mass="4368">MLRLGNEEIPLKGLLTWEKASHAGIAALRPLDGTKNIIQV</sequence>
<dbReference type="Proteomes" id="UP000008043">
    <property type="component" value="Chromosome"/>
</dbReference>
<accession>K4RFU4</accession>
<reference evidence="1 2" key="1">
    <citation type="journal article" date="2012" name="J. Bacteriol.">
        <title>Genome sequence of the bacterium Streptomyces davawensis JCM 4913 and heterologous production of the unique antibiotic roseoflavin.</title>
        <authorList>
            <person name="Jankowitsch F."/>
            <person name="Schwarz J."/>
            <person name="Ruckert C."/>
            <person name="Gust B."/>
            <person name="Szczepanowski R."/>
            <person name="Blom J."/>
            <person name="Pelzer S."/>
            <person name="Kalinowski J."/>
            <person name="Mack M."/>
        </authorList>
    </citation>
    <scope>NUCLEOTIDE SEQUENCE [LARGE SCALE GENOMIC DNA]</scope>
    <source>
        <strain evidence="2">DSM 101723 / JCM 4913 / KCC S-0913 / 768</strain>
    </source>
</reference>
<evidence type="ECO:0000313" key="2">
    <source>
        <dbReference type="Proteomes" id="UP000008043"/>
    </source>
</evidence>
<keyword evidence="2" id="KW-1185">Reference proteome</keyword>
<dbReference type="AlphaFoldDB" id="K4RFU4"/>
<protein>
    <submittedName>
        <fullName evidence="1">Uncharacterized protein</fullName>
    </submittedName>
</protein>
<dbReference type="EMBL" id="HE971709">
    <property type="protein sequence ID" value="CCK31984.1"/>
    <property type="molecule type" value="Genomic_DNA"/>
</dbReference>
<name>K4RFU4_STRDJ</name>
<dbReference type="KEGG" id="sdv:BN159_7605"/>
<organism evidence="1 2">
    <name type="scientific">Streptomyces davaonensis (strain DSM 101723 / JCM 4913 / KCC S-0913 / 768)</name>
    <dbReference type="NCBI Taxonomy" id="1214101"/>
    <lineage>
        <taxon>Bacteria</taxon>
        <taxon>Bacillati</taxon>
        <taxon>Actinomycetota</taxon>
        <taxon>Actinomycetes</taxon>
        <taxon>Kitasatosporales</taxon>
        <taxon>Streptomycetaceae</taxon>
        <taxon>Streptomyces</taxon>
    </lineage>
</organism>
<dbReference type="HOGENOM" id="CLU_3296943_0_0_11"/>
<gene>
    <name evidence="1" type="ORF">BN159_7605</name>
</gene>